<keyword evidence="7" id="KW-0503">Monooxygenase</keyword>
<dbReference type="GO" id="GO:0004497">
    <property type="term" value="F:monooxygenase activity"/>
    <property type="evidence" value="ECO:0007669"/>
    <property type="project" value="UniProtKB-KW"/>
</dbReference>
<dbReference type="InterPro" id="IPR001128">
    <property type="entry name" value="Cyt_P450"/>
</dbReference>
<keyword evidence="3" id="KW-0349">Heme</keyword>
<keyword evidence="5" id="KW-0560">Oxidoreductase</keyword>
<keyword evidence="6" id="KW-0408">Iron</keyword>
<dbReference type="Pfam" id="PF00067">
    <property type="entry name" value="p450"/>
    <property type="match status" value="2"/>
</dbReference>
<dbReference type="Gene3D" id="1.10.630.10">
    <property type="entry name" value="Cytochrome P450"/>
    <property type="match status" value="2"/>
</dbReference>
<sequence>MQPIQPSHLRANLTGIEEIGYPQQVAANSITDPARFHQQKRAKKKYPPIGSTMFNQLINFNRLHHYMTDLAGKHKNYRLISPFRNEIYTADPANVEHILKNNFENYGKGWHNYSILRDLLGDGISTVDGDKWREQRKVSSHEFSTKVLRDFSSVVFRKYVVKLANIVSEAATSNQTMDIQDLFMKSTLDSIVKVAFGVELDSLCGSSEEGTEFGNAFDDSSAITVRRYVDISWKIKKTLNIGSEAQLKKNIKVIDDFVYKLIRGKTKQMETTLSWFIYMLCKHPVIQEKVAQEIKEATGVKDIKNIAEFAANMSEAALEKMQYLHAALTETLRIYPAVPVDPKICFSDDTLPDGFNVTKGDMVAYQPYAMRRMRFIRGENAEDFRPERWLDENGIFGQESPFKFTAFHVSRIYVTSIITFLYKIILQAHLVTWKFLLIWLT</sequence>
<dbReference type="Proteomes" id="UP000325577">
    <property type="component" value="Linkage Group LG10"/>
</dbReference>
<protein>
    <recommendedName>
        <fullName evidence="10">Cytochrome P450</fullName>
    </recommendedName>
</protein>
<evidence type="ECO:0000256" key="7">
    <source>
        <dbReference type="ARBA" id="ARBA00023033"/>
    </source>
</evidence>
<keyword evidence="4" id="KW-0479">Metal-binding</keyword>
<dbReference type="GO" id="GO:0016705">
    <property type="term" value="F:oxidoreductase activity, acting on paired donors, with incorporation or reduction of molecular oxygen"/>
    <property type="evidence" value="ECO:0007669"/>
    <property type="project" value="InterPro"/>
</dbReference>
<evidence type="ECO:0000256" key="2">
    <source>
        <dbReference type="ARBA" id="ARBA00010617"/>
    </source>
</evidence>
<evidence type="ECO:0008006" key="10">
    <source>
        <dbReference type="Google" id="ProtNLM"/>
    </source>
</evidence>
<evidence type="ECO:0000256" key="4">
    <source>
        <dbReference type="ARBA" id="ARBA00022723"/>
    </source>
</evidence>
<keyword evidence="9" id="KW-1185">Reference proteome</keyword>
<dbReference type="EMBL" id="CM018033">
    <property type="protein sequence ID" value="KAA8545338.1"/>
    <property type="molecule type" value="Genomic_DNA"/>
</dbReference>
<evidence type="ECO:0000313" key="9">
    <source>
        <dbReference type="Proteomes" id="UP000325577"/>
    </source>
</evidence>
<accession>A0A5J5BR64</accession>
<dbReference type="AlphaFoldDB" id="A0A5J5BR64"/>
<dbReference type="PANTHER" id="PTHR24296">
    <property type="entry name" value="CYTOCHROME P450"/>
    <property type="match status" value="1"/>
</dbReference>
<dbReference type="InterPro" id="IPR036396">
    <property type="entry name" value="Cyt_P450_sf"/>
</dbReference>
<dbReference type="SUPFAM" id="SSF48264">
    <property type="entry name" value="Cytochrome P450"/>
    <property type="match status" value="1"/>
</dbReference>
<dbReference type="PRINTS" id="PR00464">
    <property type="entry name" value="EP450II"/>
</dbReference>
<dbReference type="GO" id="GO:0020037">
    <property type="term" value="F:heme binding"/>
    <property type="evidence" value="ECO:0007669"/>
    <property type="project" value="InterPro"/>
</dbReference>
<evidence type="ECO:0000256" key="3">
    <source>
        <dbReference type="ARBA" id="ARBA00022617"/>
    </source>
</evidence>
<comment type="similarity">
    <text evidence="2">Belongs to the cytochrome P450 family.</text>
</comment>
<reference evidence="8 9" key="1">
    <citation type="submission" date="2019-09" db="EMBL/GenBank/DDBJ databases">
        <title>A chromosome-level genome assembly of the Chinese tupelo Nyssa sinensis.</title>
        <authorList>
            <person name="Yang X."/>
            <person name="Kang M."/>
            <person name="Yang Y."/>
            <person name="Xiong H."/>
            <person name="Wang M."/>
            <person name="Zhang Z."/>
            <person name="Wang Z."/>
            <person name="Wu H."/>
            <person name="Ma T."/>
            <person name="Liu J."/>
            <person name="Xi Z."/>
        </authorList>
    </citation>
    <scope>NUCLEOTIDE SEQUENCE [LARGE SCALE GENOMIC DNA]</scope>
    <source>
        <strain evidence="8">J267</strain>
        <tissue evidence="8">Leaf</tissue>
    </source>
</reference>
<evidence type="ECO:0000256" key="5">
    <source>
        <dbReference type="ARBA" id="ARBA00023002"/>
    </source>
</evidence>
<name>A0A5J5BR64_9ASTE</name>
<dbReference type="InterPro" id="IPR002402">
    <property type="entry name" value="Cyt_P450_E_grp-II"/>
</dbReference>
<evidence type="ECO:0000313" key="8">
    <source>
        <dbReference type="EMBL" id="KAA8545338.1"/>
    </source>
</evidence>
<dbReference type="OrthoDB" id="1470350at2759"/>
<organism evidence="8 9">
    <name type="scientific">Nyssa sinensis</name>
    <dbReference type="NCBI Taxonomy" id="561372"/>
    <lineage>
        <taxon>Eukaryota</taxon>
        <taxon>Viridiplantae</taxon>
        <taxon>Streptophyta</taxon>
        <taxon>Embryophyta</taxon>
        <taxon>Tracheophyta</taxon>
        <taxon>Spermatophyta</taxon>
        <taxon>Magnoliopsida</taxon>
        <taxon>eudicotyledons</taxon>
        <taxon>Gunneridae</taxon>
        <taxon>Pentapetalae</taxon>
        <taxon>asterids</taxon>
        <taxon>Cornales</taxon>
        <taxon>Nyssaceae</taxon>
        <taxon>Nyssa</taxon>
    </lineage>
</organism>
<comment type="cofactor">
    <cofactor evidence="1">
        <name>heme</name>
        <dbReference type="ChEBI" id="CHEBI:30413"/>
    </cofactor>
</comment>
<dbReference type="GO" id="GO:0005506">
    <property type="term" value="F:iron ion binding"/>
    <property type="evidence" value="ECO:0007669"/>
    <property type="project" value="InterPro"/>
</dbReference>
<evidence type="ECO:0000256" key="1">
    <source>
        <dbReference type="ARBA" id="ARBA00001971"/>
    </source>
</evidence>
<proteinExistence type="inferred from homology"/>
<gene>
    <name evidence="8" type="ORF">F0562_020122</name>
</gene>
<evidence type="ECO:0000256" key="6">
    <source>
        <dbReference type="ARBA" id="ARBA00023004"/>
    </source>
</evidence>